<dbReference type="InParanoid" id="A0A0C3DYT5"/>
<organism evidence="1 2">
    <name type="scientific">Scleroderma citrinum Foug A</name>
    <dbReference type="NCBI Taxonomy" id="1036808"/>
    <lineage>
        <taxon>Eukaryota</taxon>
        <taxon>Fungi</taxon>
        <taxon>Dikarya</taxon>
        <taxon>Basidiomycota</taxon>
        <taxon>Agaricomycotina</taxon>
        <taxon>Agaricomycetes</taxon>
        <taxon>Agaricomycetidae</taxon>
        <taxon>Boletales</taxon>
        <taxon>Sclerodermatineae</taxon>
        <taxon>Sclerodermataceae</taxon>
        <taxon>Scleroderma</taxon>
    </lineage>
</organism>
<accession>A0A0C3DYT5</accession>
<dbReference type="EMBL" id="KN822021">
    <property type="protein sequence ID" value="KIM65700.1"/>
    <property type="molecule type" value="Genomic_DNA"/>
</dbReference>
<reference evidence="1 2" key="1">
    <citation type="submission" date="2014-04" db="EMBL/GenBank/DDBJ databases">
        <authorList>
            <consortium name="DOE Joint Genome Institute"/>
            <person name="Kuo A."/>
            <person name="Kohler A."/>
            <person name="Nagy L.G."/>
            <person name="Floudas D."/>
            <person name="Copeland A."/>
            <person name="Barry K.W."/>
            <person name="Cichocki N."/>
            <person name="Veneault-Fourrey C."/>
            <person name="LaButti K."/>
            <person name="Lindquist E.A."/>
            <person name="Lipzen A."/>
            <person name="Lundell T."/>
            <person name="Morin E."/>
            <person name="Murat C."/>
            <person name="Sun H."/>
            <person name="Tunlid A."/>
            <person name="Henrissat B."/>
            <person name="Grigoriev I.V."/>
            <person name="Hibbett D.S."/>
            <person name="Martin F."/>
            <person name="Nordberg H.P."/>
            <person name="Cantor M.N."/>
            <person name="Hua S.X."/>
        </authorList>
    </citation>
    <scope>NUCLEOTIDE SEQUENCE [LARGE SCALE GENOMIC DNA]</scope>
    <source>
        <strain evidence="1 2">Foug A</strain>
    </source>
</reference>
<keyword evidence="2" id="KW-1185">Reference proteome</keyword>
<dbReference type="Proteomes" id="UP000053989">
    <property type="component" value="Unassembled WGS sequence"/>
</dbReference>
<protein>
    <submittedName>
        <fullName evidence="1">Uncharacterized protein</fullName>
    </submittedName>
</protein>
<gene>
    <name evidence="1" type="ORF">SCLCIDRAFT_446252</name>
</gene>
<evidence type="ECO:0000313" key="1">
    <source>
        <dbReference type="EMBL" id="KIM65700.1"/>
    </source>
</evidence>
<dbReference type="AlphaFoldDB" id="A0A0C3DYT5"/>
<evidence type="ECO:0000313" key="2">
    <source>
        <dbReference type="Proteomes" id="UP000053989"/>
    </source>
</evidence>
<sequence length="95" mass="9937">MRASAGFEGPIALGCGANCPSPINALLRSASPTRAGRPSPPHVYLLISTLISGSSSLEQWVRPGGGVAQRMGVQTFLHIATYLDIHIVLVQSPSK</sequence>
<reference evidence="2" key="2">
    <citation type="submission" date="2015-01" db="EMBL/GenBank/DDBJ databases">
        <title>Evolutionary Origins and Diversification of the Mycorrhizal Mutualists.</title>
        <authorList>
            <consortium name="DOE Joint Genome Institute"/>
            <consortium name="Mycorrhizal Genomics Consortium"/>
            <person name="Kohler A."/>
            <person name="Kuo A."/>
            <person name="Nagy L.G."/>
            <person name="Floudas D."/>
            <person name="Copeland A."/>
            <person name="Barry K.W."/>
            <person name="Cichocki N."/>
            <person name="Veneault-Fourrey C."/>
            <person name="LaButti K."/>
            <person name="Lindquist E.A."/>
            <person name="Lipzen A."/>
            <person name="Lundell T."/>
            <person name="Morin E."/>
            <person name="Murat C."/>
            <person name="Riley R."/>
            <person name="Ohm R."/>
            <person name="Sun H."/>
            <person name="Tunlid A."/>
            <person name="Henrissat B."/>
            <person name="Grigoriev I.V."/>
            <person name="Hibbett D.S."/>
            <person name="Martin F."/>
        </authorList>
    </citation>
    <scope>NUCLEOTIDE SEQUENCE [LARGE SCALE GENOMIC DNA]</scope>
    <source>
        <strain evidence="2">Foug A</strain>
    </source>
</reference>
<name>A0A0C3DYT5_9AGAM</name>
<proteinExistence type="predicted"/>
<dbReference type="HOGENOM" id="CLU_2374023_0_0_1"/>